<evidence type="ECO:0000313" key="3">
    <source>
        <dbReference type="Proteomes" id="UP001152622"/>
    </source>
</evidence>
<comment type="caution">
    <text evidence="2">The sequence shown here is derived from an EMBL/GenBank/DDBJ whole genome shotgun (WGS) entry which is preliminary data.</text>
</comment>
<dbReference type="Proteomes" id="UP001152622">
    <property type="component" value="Chromosome 3"/>
</dbReference>
<dbReference type="EMBL" id="JAINUF010000003">
    <property type="protein sequence ID" value="KAJ8371236.1"/>
    <property type="molecule type" value="Genomic_DNA"/>
</dbReference>
<dbReference type="AlphaFoldDB" id="A0A9Q1J8H1"/>
<organism evidence="2 3">
    <name type="scientific">Synaphobranchus kaupii</name>
    <name type="common">Kaup's arrowtooth eel</name>
    <dbReference type="NCBI Taxonomy" id="118154"/>
    <lineage>
        <taxon>Eukaryota</taxon>
        <taxon>Metazoa</taxon>
        <taxon>Chordata</taxon>
        <taxon>Craniata</taxon>
        <taxon>Vertebrata</taxon>
        <taxon>Euteleostomi</taxon>
        <taxon>Actinopterygii</taxon>
        <taxon>Neopterygii</taxon>
        <taxon>Teleostei</taxon>
        <taxon>Anguilliformes</taxon>
        <taxon>Synaphobranchidae</taxon>
        <taxon>Synaphobranchus</taxon>
    </lineage>
</organism>
<accession>A0A9Q1J8H1</accession>
<protein>
    <submittedName>
        <fullName evidence="2">Uncharacterized protein</fullName>
    </submittedName>
</protein>
<sequence>MGFLETLIIPLKQMKTPSRQAPAAAAAAVRLQERLSAKQKQRVRSESGSKQLSGARRPGEHRGTGDLKEGGRGGTDFAPSHTARRTPQPEDESRRLQPLRQKGPGGLPGECTKPALTRVTPTPTFTAPSTPAYPNQPWRKPSPAAPPPSPRSSGARGSSCKPNGKQPPRLAVTCDVVHCGVLNSLCLAAL</sequence>
<evidence type="ECO:0000313" key="2">
    <source>
        <dbReference type="EMBL" id="KAJ8371236.1"/>
    </source>
</evidence>
<feature type="region of interest" description="Disordered" evidence="1">
    <location>
        <begin position="32"/>
        <end position="167"/>
    </location>
</feature>
<name>A0A9Q1J8H1_SYNKA</name>
<feature type="compositionally biased region" description="Low complexity" evidence="1">
    <location>
        <begin position="120"/>
        <end position="133"/>
    </location>
</feature>
<proteinExistence type="predicted"/>
<gene>
    <name evidence="2" type="ORF">SKAU_G00112640</name>
</gene>
<reference evidence="2" key="1">
    <citation type="journal article" date="2023" name="Science">
        <title>Genome structures resolve the early diversification of teleost fishes.</title>
        <authorList>
            <person name="Parey E."/>
            <person name="Louis A."/>
            <person name="Montfort J."/>
            <person name="Bouchez O."/>
            <person name="Roques C."/>
            <person name="Iampietro C."/>
            <person name="Lluch J."/>
            <person name="Castinel A."/>
            <person name="Donnadieu C."/>
            <person name="Desvignes T."/>
            <person name="Floi Bucao C."/>
            <person name="Jouanno E."/>
            <person name="Wen M."/>
            <person name="Mejri S."/>
            <person name="Dirks R."/>
            <person name="Jansen H."/>
            <person name="Henkel C."/>
            <person name="Chen W.J."/>
            <person name="Zahm M."/>
            <person name="Cabau C."/>
            <person name="Klopp C."/>
            <person name="Thompson A.W."/>
            <person name="Robinson-Rechavi M."/>
            <person name="Braasch I."/>
            <person name="Lecointre G."/>
            <person name="Bobe J."/>
            <person name="Postlethwait J.H."/>
            <person name="Berthelot C."/>
            <person name="Roest Crollius H."/>
            <person name="Guiguen Y."/>
        </authorList>
    </citation>
    <scope>NUCLEOTIDE SEQUENCE</scope>
    <source>
        <strain evidence="2">WJC10195</strain>
    </source>
</reference>
<keyword evidence="3" id="KW-1185">Reference proteome</keyword>
<feature type="compositionally biased region" description="Basic and acidic residues" evidence="1">
    <location>
        <begin position="57"/>
        <end position="71"/>
    </location>
</feature>
<evidence type="ECO:0000256" key="1">
    <source>
        <dbReference type="SAM" id="MobiDB-lite"/>
    </source>
</evidence>